<dbReference type="Pfam" id="PF01026">
    <property type="entry name" value="TatD_DNase"/>
    <property type="match status" value="1"/>
</dbReference>
<dbReference type="InterPro" id="IPR015991">
    <property type="entry name" value="TatD/YcfH-like"/>
</dbReference>
<dbReference type="GO" id="GO:0046872">
    <property type="term" value="F:metal ion binding"/>
    <property type="evidence" value="ECO:0007669"/>
    <property type="project" value="UniProtKB-KW"/>
</dbReference>
<dbReference type="Gene3D" id="3.20.20.140">
    <property type="entry name" value="Metal-dependent hydrolases"/>
    <property type="match status" value="1"/>
</dbReference>
<dbReference type="CDD" id="cd01310">
    <property type="entry name" value="TatD_DNAse"/>
    <property type="match status" value="1"/>
</dbReference>
<accession>A0A5K7Z8C5</accession>
<keyword evidence="6" id="KW-1185">Reference proteome</keyword>
<evidence type="ECO:0000313" key="6">
    <source>
        <dbReference type="Proteomes" id="UP000427769"/>
    </source>
</evidence>
<feature type="binding site" evidence="4">
    <location>
        <position position="93"/>
    </location>
    <ligand>
        <name>a divalent metal cation</name>
        <dbReference type="ChEBI" id="CHEBI:60240"/>
        <label>1</label>
    </ligand>
</feature>
<dbReference type="AlphaFoldDB" id="A0A5K7Z8C5"/>
<evidence type="ECO:0000256" key="3">
    <source>
        <dbReference type="ARBA" id="ARBA00022801"/>
    </source>
</evidence>
<protein>
    <submittedName>
        <fullName evidence="5">Hydrolase TatD</fullName>
    </submittedName>
</protein>
<dbReference type="InterPro" id="IPR032466">
    <property type="entry name" value="Metal_Hydrolase"/>
</dbReference>
<feature type="binding site" evidence="4">
    <location>
        <position position="7"/>
    </location>
    <ligand>
        <name>a divalent metal cation</name>
        <dbReference type="ChEBI" id="CHEBI:60240"/>
        <label>1</label>
    </ligand>
</feature>
<feature type="binding site" evidence="4">
    <location>
        <position position="9"/>
    </location>
    <ligand>
        <name>a divalent metal cation</name>
        <dbReference type="ChEBI" id="CHEBI:60240"/>
        <label>1</label>
    </ligand>
</feature>
<dbReference type="InterPro" id="IPR001130">
    <property type="entry name" value="TatD-like"/>
</dbReference>
<feature type="binding site" evidence="4">
    <location>
        <position position="205"/>
    </location>
    <ligand>
        <name>a divalent metal cation</name>
        <dbReference type="ChEBI" id="CHEBI:60240"/>
        <label>1</label>
    </ligand>
</feature>
<keyword evidence="2 4" id="KW-0479">Metal-binding</keyword>
<keyword evidence="3 5" id="KW-0378">Hydrolase</keyword>
<evidence type="ECO:0000256" key="1">
    <source>
        <dbReference type="ARBA" id="ARBA00009275"/>
    </source>
</evidence>
<dbReference type="EMBL" id="AP021875">
    <property type="protein sequence ID" value="BBO76113.1"/>
    <property type="molecule type" value="Genomic_DNA"/>
</dbReference>
<dbReference type="GO" id="GO:0004536">
    <property type="term" value="F:DNA nuclease activity"/>
    <property type="evidence" value="ECO:0007669"/>
    <property type="project" value="InterPro"/>
</dbReference>
<feature type="binding site" evidence="4">
    <location>
        <position position="129"/>
    </location>
    <ligand>
        <name>a divalent metal cation</name>
        <dbReference type="ChEBI" id="CHEBI:60240"/>
        <label>2</label>
    </ligand>
</feature>
<dbReference type="Proteomes" id="UP000427769">
    <property type="component" value="Chromosome"/>
</dbReference>
<dbReference type="PANTHER" id="PTHR46124">
    <property type="entry name" value="D-AMINOACYL-TRNA DEACYLASE"/>
    <property type="match status" value="1"/>
</dbReference>
<sequence>MKLFDSHCHLDDAVFKPDFEKILQRAAKADVKRMMIAGIDEHTSARAVELAESFPEVYASVGVHPHDARSCSEKTLRELSSLSLHPKVMAWGEIGLDFNRMYSPQKDQEHWFVRQLEIADRLELPLIFHERDSQGRFLEILEATPAKDRRAVVHCFSGSTSELVRYLDMGFYIGITGIVTIAKRGKTLRDMLPRIPKNRLLIETDAPYLTPTPQRNRHRRNEPAFVRQVLTKVAEVLGEDLQSLAQQVWTNTCTLFCTDPSTD</sequence>
<reference evidence="5 6" key="1">
    <citation type="submission" date="2019-11" db="EMBL/GenBank/DDBJ databases">
        <title>Comparative genomics of hydrocarbon-degrading Desulfosarcina strains.</title>
        <authorList>
            <person name="Watanabe M."/>
            <person name="Kojima H."/>
            <person name="Fukui M."/>
        </authorList>
    </citation>
    <scope>NUCLEOTIDE SEQUENCE [LARGE SCALE GENOMIC DNA]</scope>
    <source>
        <strain evidence="5 6">PP31</strain>
    </source>
</reference>
<dbReference type="OrthoDB" id="9810005at2"/>
<evidence type="ECO:0000313" key="5">
    <source>
        <dbReference type="EMBL" id="BBO76113.1"/>
    </source>
</evidence>
<dbReference type="PIRSF" id="PIRSF005902">
    <property type="entry name" value="DNase_TatD"/>
    <property type="match status" value="1"/>
</dbReference>
<organism evidence="5 6">
    <name type="scientific">Desulfosarcina widdelii</name>
    <dbReference type="NCBI Taxonomy" id="947919"/>
    <lineage>
        <taxon>Bacteria</taxon>
        <taxon>Pseudomonadati</taxon>
        <taxon>Thermodesulfobacteriota</taxon>
        <taxon>Desulfobacteria</taxon>
        <taxon>Desulfobacterales</taxon>
        <taxon>Desulfosarcinaceae</taxon>
        <taxon>Desulfosarcina</taxon>
    </lineage>
</organism>
<dbReference type="InterPro" id="IPR018228">
    <property type="entry name" value="DNase_TatD-rel_CS"/>
</dbReference>
<evidence type="ECO:0000256" key="2">
    <source>
        <dbReference type="ARBA" id="ARBA00022723"/>
    </source>
</evidence>
<gene>
    <name evidence="5" type="ORF">DSCW_35300</name>
</gene>
<dbReference type="RefSeq" id="WP_155304969.1">
    <property type="nucleotide sequence ID" value="NZ_AP021875.1"/>
</dbReference>
<dbReference type="SUPFAM" id="SSF51556">
    <property type="entry name" value="Metallo-dependent hydrolases"/>
    <property type="match status" value="1"/>
</dbReference>
<dbReference type="NCBIfam" id="TIGR00010">
    <property type="entry name" value="YchF/TatD family DNA exonuclease"/>
    <property type="match status" value="1"/>
</dbReference>
<dbReference type="PROSITE" id="PS01137">
    <property type="entry name" value="TATD_1"/>
    <property type="match status" value="1"/>
</dbReference>
<dbReference type="GO" id="GO:0005829">
    <property type="term" value="C:cytosol"/>
    <property type="evidence" value="ECO:0007669"/>
    <property type="project" value="TreeGrafter"/>
</dbReference>
<name>A0A5K7Z8C5_9BACT</name>
<dbReference type="GO" id="GO:0016788">
    <property type="term" value="F:hydrolase activity, acting on ester bonds"/>
    <property type="evidence" value="ECO:0007669"/>
    <property type="project" value="InterPro"/>
</dbReference>
<feature type="binding site" evidence="4">
    <location>
        <position position="154"/>
    </location>
    <ligand>
        <name>a divalent metal cation</name>
        <dbReference type="ChEBI" id="CHEBI:60240"/>
        <label>2</label>
    </ligand>
</feature>
<proteinExistence type="inferred from homology"/>
<dbReference type="PANTHER" id="PTHR46124:SF2">
    <property type="entry name" value="D-AMINOACYL-TRNA DEACYLASE"/>
    <property type="match status" value="1"/>
</dbReference>
<dbReference type="KEGG" id="dwd:DSCW_35300"/>
<dbReference type="FunFam" id="3.20.20.140:FF:000005">
    <property type="entry name" value="TatD family hydrolase"/>
    <property type="match status" value="1"/>
</dbReference>
<evidence type="ECO:0000256" key="4">
    <source>
        <dbReference type="PIRSR" id="PIRSR005902-1"/>
    </source>
</evidence>
<comment type="similarity">
    <text evidence="1">Belongs to the metallo-dependent hydrolases superfamily. TatD-type hydrolase family.</text>
</comment>